<dbReference type="InterPro" id="IPR013783">
    <property type="entry name" value="Ig-like_fold"/>
</dbReference>
<feature type="compositionally biased region" description="Basic and acidic residues" evidence="4">
    <location>
        <begin position="292"/>
        <end position="306"/>
    </location>
</feature>
<dbReference type="InterPro" id="IPR013106">
    <property type="entry name" value="Ig_V-set"/>
</dbReference>
<dbReference type="SMART" id="SM00409">
    <property type="entry name" value="IG"/>
    <property type="match status" value="2"/>
</dbReference>
<organism evidence="6 7">
    <name type="scientific">Platysternon megacephalum</name>
    <name type="common">big-headed turtle</name>
    <dbReference type="NCBI Taxonomy" id="55544"/>
    <lineage>
        <taxon>Eukaryota</taxon>
        <taxon>Metazoa</taxon>
        <taxon>Chordata</taxon>
        <taxon>Craniata</taxon>
        <taxon>Vertebrata</taxon>
        <taxon>Euteleostomi</taxon>
        <taxon>Archelosauria</taxon>
        <taxon>Testudinata</taxon>
        <taxon>Testudines</taxon>
        <taxon>Cryptodira</taxon>
        <taxon>Durocryptodira</taxon>
        <taxon>Testudinoidea</taxon>
        <taxon>Platysternidae</taxon>
        <taxon>Platysternon</taxon>
    </lineage>
</organism>
<dbReference type="Proteomes" id="UP000297703">
    <property type="component" value="Unassembled WGS sequence"/>
</dbReference>
<dbReference type="InterPro" id="IPR007110">
    <property type="entry name" value="Ig-like_dom"/>
</dbReference>
<dbReference type="InterPro" id="IPR050199">
    <property type="entry name" value="IgHV"/>
</dbReference>
<evidence type="ECO:0000256" key="2">
    <source>
        <dbReference type="ARBA" id="ARBA00023130"/>
    </source>
</evidence>
<dbReference type="InterPro" id="IPR003599">
    <property type="entry name" value="Ig_sub"/>
</dbReference>
<name>A0A4D9DEX4_9SAUR</name>
<dbReference type="GO" id="GO:0005576">
    <property type="term" value="C:extracellular region"/>
    <property type="evidence" value="ECO:0007669"/>
    <property type="project" value="UniProtKB-ARBA"/>
</dbReference>
<evidence type="ECO:0000313" key="7">
    <source>
        <dbReference type="Proteomes" id="UP000297703"/>
    </source>
</evidence>
<evidence type="ECO:0000256" key="3">
    <source>
        <dbReference type="ARBA" id="ARBA00043265"/>
    </source>
</evidence>
<dbReference type="SMART" id="SM00406">
    <property type="entry name" value="IGv"/>
    <property type="match status" value="3"/>
</dbReference>
<dbReference type="OrthoDB" id="9905174at2759"/>
<dbReference type="InterPro" id="IPR036179">
    <property type="entry name" value="Ig-like_dom_sf"/>
</dbReference>
<feature type="domain" description="Ig-like" evidence="5">
    <location>
        <begin position="98"/>
        <end position="191"/>
    </location>
</feature>
<dbReference type="AlphaFoldDB" id="A0A4D9DEX4"/>
<proteinExistence type="predicted"/>
<gene>
    <name evidence="6" type="ORF">DR999_PMT22436</name>
</gene>
<dbReference type="GO" id="GO:0002250">
    <property type="term" value="P:adaptive immune response"/>
    <property type="evidence" value="ECO:0007669"/>
    <property type="project" value="UniProtKB-KW"/>
</dbReference>
<dbReference type="Pfam" id="PF07686">
    <property type="entry name" value="V-set"/>
    <property type="match status" value="2"/>
</dbReference>
<dbReference type="Gene3D" id="2.60.40.10">
    <property type="entry name" value="Immunoglobulins"/>
    <property type="match status" value="3"/>
</dbReference>
<dbReference type="EMBL" id="QXTE01001131">
    <property type="protein sequence ID" value="TFJ95850.1"/>
    <property type="molecule type" value="Genomic_DNA"/>
</dbReference>
<evidence type="ECO:0000256" key="4">
    <source>
        <dbReference type="SAM" id="MobiDB-lite"/>
    </source>
</evidence>
<comment type="caution">
    <text evidence="6">The sequence shown here is derived from an EMBL/GenBank/DDBJ whole genome shotgun (WGS) entry which is preliminary data.</text>
</comment>
<keyword evidence="1" id="KW-0391">Immunity</keyword>
<feature type="region of interest" description="Disordered" evidence="4">
    <location>
        <begin position="292"/>
        <end position="316"/>
    </location>
</feature>
<protein>
    <submittedName>
        <fullName evidence="6">Malate dehydrogenase</fullName>
    </submittedName>
</protein>
<dbReference type="PANTHER" id="PTHR23266">
    <property type="entry name" value="IMMUNOGLOBULIN HEAVY CHAIN"/>
    <property type="match status" value="1"/>
</dbReference>
<sequence>MDWVQQDPGKGLEWVAREAGAAETNLPPSPNLTRNRPFIHTRIAITRDTARNEFYLQVCSASPEDTGMYYCVRDLYLFGYFKNYIFKYFSFSLSGVLSQVVLTQSGPDVRKPGESTILKCAVTGADHSTSIMTWVRQAPGKGLEWLVYYYSQSSIFYSPAIQGRFAASMDSSSLYLQMYSLREEDTAVYYCVRLGVVLTQSSPEIKKPGESTKPTWTVSGFDLSSPGMNWVRQAPGKGLEGLVYYYTSSSNSYSPAVQGRFTASKDSSSLYLHLTGLKPEDTARYHCARDTARGSRAELRHKEAPSRWRSGAAHSGEPMAANTLGLPPFPASNTEQINAALKTAFTIDLFVQPLQESCRAPTAPAEPNCRGR</sequence>
<evidence type="ECO:0000256" key="1">
    <source>
        <dbReference type="ARBA" id="ARBA00022859"/>
    </source>
</evidence>
<evidence type="ECO:0000313" key="6">
    <source>
        <dbReference type="EMBL" id="TFJ95850.1"/>
    </source>
</evidence>
<dbReference type="FunFam" id="2.60.40.10:FF:001594">
    <property type="entry name" value="Immunoglobulin heavy variable 9-4"/>
    <property type="match status" value="2"/>
</dbReference>
<keyword evidence="3" id="KW-1280">Immunoglobulin</keyword>
<dbReference type="GO" id="GO:0019814">
    <property type="term" value="C:immunoglobulin complex"/>
    <property type="evidence" value="ECO:0007669"/>
    <property type="project" value="UniProtKB-KW"/>
</dbReference>
<reference evidence="6 7" key="2">
    <citation type="submission" date="2019-04" db="EMBL/GenBank/DDBJ databases">
        <title>The genome sequence of big-headed turtle.</title>
        <authorList>
            <person name="Gong S."/>
        </authorList>
    </citation>
    <scope>NUCLEOTIDE SEQUENCE [LARGE SCALE GENOMIC DNA]</scope>
    <source>
        <strain evidence="6">DO16091913</strain>
        <tissue evidence="6">Muscle</tissue>
    </source>
</reference>
<keyword evidence="2" id="KW-1064">Adaptive immunity</keyword>
<evidence type="ECO:0000259" key="5">
    <source>
        <dbReference type="PROSITE" id="PS50835"/>
    </source>
</evidence>
<reference evidence="6 7" key="1">
    <citation type="submission" date="2019-04" db="EMBL/GenBank/DDBJ databases">
        <title>Draft genome of the big-headed turtle Platysternon megacephalum.</title>
        <authorList>
            <person name="Gong S."/>
        </authorList>
    </citation>
    <scope>NUCLEOTIDE SEQUENCE [LARGE SCALE GENOMIC DNA]</scope>
    <source>
        <strain evidence="6">DO16091913</strain>
        <tissue evidence="6">Muscle</tissue>
    </source>
</reference>
<keyword evidence="7" id="KW-1185">Reference proteome</keyword>
<dbReference type="PROSITE" id="PS50835">
    <property type="entry name" value="IG_LIKE"/>
    <property type="match status" value="1"/>
</dbReference>
<dbReference type="SUPFAM" id="SSF48726">
    <property type="entry name" value="Immunoglobulin"/>
    <property type="match status" value="3"/>
</dbReference>
<accession>A0A4D9DEX4</accession>